<dbReference type="SUPFAM" id="SSF53098">
    <property type="entry name" value="Ribonuclease H-like"/>
    <property type="match status" value="1"/>
</dbReference>
<feature type="domain" description="Retroviral polymerase SH3-like" evidence="2">
    <location>
        <begin position="407"/>
        <end position="467"/>
    </location>
</feature>
<evidence type="ECO:0000259" key="2">
    <source>
        <dbReference type="Pfam" id="PF25597"/>
    </source>
</evidence>
<dbReference type="InterPro" id="IPR057670">
    <property type="entry name" value="SH3_retrovirus"/>
</dbReference>
<dbReference type="PANTHER" id="PTHR42648:SF32">
    <property type="entry name" value="RIBONUCLEASE H-LIKE DOMAIN, GAG-PRE-INTEGRASE DOMAIN PROTEIN-RELATED"/>
    <property type="match status" value="1"/>
</dbReference>
<dbReference type="PANTHER" id="PTHR42648">
    <property type="entry name" value="TRANSPOSASE, PUTATIVE-RELATED"/>
    <property type="match status" value="1"/>
</dbReference>
<feature type="compositionally biased region" description="Polar residues" evidence="1">
    <location>
        <begin position="12"/>
        <end position="26"/>
    </location>
</feature>
<dbReference type="InterPro" id="IPR039537">
    <property type="entry name" value="Retrotran_Ty1/copia-like"/>
</dbReference>
<gene>
    <name evidence="3" type="ORF">Tci_291636</name>
</gene>
<dbReference type="InterPro" id="IPR012337">
    <property type="entry name" value="RNaseH-like_sf"/>
</dbReference>
<proteinExistence type="predicted"/>
<reference evidence="3" key="1">
    <citation type="journal article" date="2019" name="Sci. Rep.">
        <title>Draft genome of Tanacetum cinerariifolium, the natural source of mosquito coil.</title>
        <authorList>
            <person name="Yamashiro T."/>
            <person name="Shiraishi A."/>
            <person name="Satake H."/>
            <person name="Nakayama K."/>
        </authorList>
    </citation>
    <scope>NUCLEOTIDE SEQUENCE</scope>
</reference>
<dbReference type="InterPro" id="IPR036397">
    <property type="entry name" value="RNaseH_sf"/>
</dbReference>
<feature type="compositionally biased region" description="Low complexity" evidence="1">
    <location>
        <begin position="29"/>
        <end position="39"/>
    </location>
</feature>
<dbReference type="EMBL" id="BKCJ010094641">
    <property type="protein sequence ID" value="GEX19661.1"/>
    <property type="molecule type" value="Genomic_DNA"/>
</dbReference>
<dbReference type="AlphaFoldDB" id="A0A699H2A3"/>
<name>A0A699H2A3_TANCI</name>
<feature type="region of interest" description="Disordered" evidence="1">
    <location>
        <begin position="536"/>
        <end position="560"/>
    </location>
</feature>
<feature type="compositionally biased region" description="Acidic residues" evidence="1">
    <location>
        <begin position="549"/>
        <end position="560"/>
    </location>
</feature>
<feature type="region of interest" description="Disordered" evidence="1">
    <location>
        <begin position="1"/>
        <end position="39"/>
    </location>
</feature>
<dbReference type="Pfam" id="PF25597">
    <property type="entry name" value="SH3_retrovirus"/>
    <property type="match status" value="1"/>
</dbReference>
<sequence>MSGTVPHIPPSLGTSSGNPGSPNVNRVDTMPTTTSPINTTTTKNVSQVLLMRISFDFLIQEEGLMSQMFLHLTKRILQVEKLDVEEDQRTSNEFIADLNAEYNKRALLENLEKGLIVKSFNWNEASFTSEDEGTTKIKAFMAIAEDEPSVRKADVRSGQWVDITMKKVHRLLSMTNGDERKQILDYTNVDLLYVEDQRKNMVNKFNLLKQELSLHKSETCSKVTLDQLLTEQVPGNIIKALGGKGRRKEKISTKEVVFTKAAYKKRKHHRASFKTKRSFSINKSLHLLHMDLFGPVKPQTISHNKYTIVIVDEYLRKMENLNEVRVKELRSDNGTEFRNHKLEKFCNEKAKTMLNSEKLPKQFWGEAVNTAYYTQNISIIVKRHEMTTYDVFRVRSSDISYFYVFGCPVHIHNHKDHLGKFNEKANDGFFLSYSPVAKSFRVFNIRRQKIKENIHVNFSEDNEAISQSSTEGDAVNFNENRSFLDNEFLKPRSKVTQCPGNIEYFPYIPAYENTTPSDLPILHNSVSFKEPLEFTIADDHPTPNKLDQPESDDNLESAKI</sequence>
<dbReference type="Gene3D" id="3.30.420.10">
    <property type="entry name" value="Ribonuclease H-like superfamily/Ribonuclease H"/>
    <property type="match status" value="1"/>
</dbReference>
<dbReference type="GO" id="GO:0003676">
    <property type="term" value="F:nucleic acid binding"/>
    <property type="evidence" value="ECO:0007669"/>
    <property type="project" value="InterPro"/>
</dbReference>
<protein>
    <recommendedName>
        <fullName evidence="2">Retroviral polymerase SH3-like domain-containing protein</fullName>
    </recommendedName>
</protein>
<accession>A0A699H2A3</accession>
<evidence type="ECO:0000256" key="1">
    <source>
        <dbReference type="SAM" id="MobiDB-lite"/>
    </source>
</evidence>
<comment type="caution">
    <text evidence="3">The sequence shown here is derived from an EMBL/GenBank/DDBJ whole genome shotgun (WGS) entry which is preliminary data.</text>
</comment>
<evidence type="ECO:0000313" key="3">
    <source>
        <dbReference type="EMBL" id="GEX19661.1"/>
    </source>
</evidence>
<organism evidence="3">
    <name type="scientific">Tanacetum cinerariifolium</name>
    <name type="common">Dalmatian daisy</name>
    <name type="synonym">Chrysanthemum cinerariifolium</name>
    <dbReference type="NCBI Taxonomy" id="118510"/>
    <lineage>
        <taxon>Eukaryota</taxon>
        <taxon>Viridiplantae</taxon>
        <taxon>Streptophyta</taxon>
        <taxon>Embryophyta</taxon>
        <taxon>Tracheophyta</taxon>
        <taxon>Spermatophyta</taxon>
        <taxon>Magnoliopsida</taxon>
        <taxon>eudicotyledons</taxon>
        <taxon>Gunneridae</taxon>
        <taxon>Pentapetalae</taxon>
        <taxon>asterids</taxon>
        <taxon>campanulids</taxon>
        <taxon>Asterales</taxon>
        <taxon>Asteraceae</taxon>
        <taxon>Asteroideae</taxon>
        <taxon>Anthemideae</taxon>
        <taxon>Anthemidinae</taxon>
        <taxon>Tanacetum</taxon>
    </lineage>
</organism>